<proteinExistence type="predicted"/>
<dbReference type="AlphaFoldDB" id="A0AAX1UQV0"/>
<feature type="signal peptide" evidence="1">
    <location>
        <begin position="1"/>
        <end position="23"/>
    </location>
</feature>
<dbReference type="EMBL" id="QWGP01000002">
    <property type="protein sequence ID" value="RHZ98176.1"/>
    <property type="molecule type" value="Genomic_DNA"/>
</dbReference>
<comment type="caution">
    <text evidence="2">The sequence shown here is derived from an EMBL/GenBank/DDBJ whole genome shotgun (WGS) entry which is preliminary data.</text>
</comment>
<protein>
    <submittedName>
        <fullName evidence="2">Uncharacterized protein</fullName>
    </submittedName>
</protein>
<sequence length="204" mass="21566">MSMRPLRAMLLLVALTVATGAEAGRLAEVIFRPGAFAATGEVTRYAHRREGPEVRGLQLVPEGELLVSPVASAEGPRLALVQRMDGRDQPVASFSAAGGDPVLLWFLENTVRSMATITEGSPFYIRNRMREALGAAGLAEAEGPVTAELRPFAEDPKRAAMGAFAGLVLRITVDPSAPVPIRALEADTTAAGGSYRETLTLEAP</sequence>
<reference evidence="2 3" key="1">
    <citation type="submission" date="2018-08" db="EMBL/GenBank/DDBJ databases">
        <title>Draft genome sequence of Rhodobacter sphaeroides FY.</title>
        <authorList>
            <person name="Rayyan A."/>
            <person name="Meyer T.E."/>
            <person name="Kyndt J.A."/>
        </authorList>
    </citation>
    <scope>NUCLEOTIDE SEQUENCE [LARGE SCALE GENOMIC DNA]</scope>
    <source>
        <strain evidence="2 3">FY</strain>
    </source>
</reference>
<feature type="chain" id="PRO_5043970874" evidence="1">
    <location>
        <begin position="24"/>
        <end position="204"/>
    </location>
</feature>
<organism evidence="2 3">
    <name type="scientific">Cereibacter sphaeroides</name>
    <name type="common">Rhodobacter sphaeroides</name>
    <dbReference type="NCBI Taxonomy" id="1063"/>
    <lineage>
        <taxon>Bacteria</taxon>
        <taxon>Pseudomonadati</taxon>
        <taxon>Pseudomonadota</taxon>
        <taxon>Alphaproteobacteria</taxon>
        <taxon>Rhodobacterales</taxon>
        <taxon>Paracoccaceae</taxon>
        <taxon>Cereibacter</taxon>
    </lineage>
</organism>
<keyword evidence="1" id="KW-0732">Signal</keyword>
<evidence type="ECO:0000313" key="3">
    <source>
        <dbReference type="Proteomes" id="UP000266305"/>
    </source>
</evidence>
<evidence type="ECO:0000256" key="1">
    <source>
        <dbReference type="SAM" id="SignalP"/>
    </source>
</evidence>
<accession>A0AAX1UQV0</accession>
<dbReference type="Proteomes" id="UP000266305">
    <property type="component" value="Unassembled WGS sequence"/>
</dbReference>
<gene>
    <name evidence="2" type="ORF">D1114_02870</name>
</gene>
<name>A0AAX1UQV0_CERSP</name>
<evidence type="ECO:0000313" key="2">
    <source>
        <dbReference type="EMBL" id="RHZ98176.1"/>
    </source>
</evidence>